<sequence>MLNDIVEYVNQKYTKENQFTIINEVRFNWQFKGFPEILNISEFCTYIETKLQISLTKLQEDDFFTKIKQMRTLFLDFIKDLKGFKKENLETYLKTYIKKIYFAIKDFINSILFEYIFFSYIHADIYLNYKHYDIDLFYIWQFTNLELSMTKLKKQLFISMNRTEKELDFVIKELDQKIVFLKSKSKKEELEAII</sequence>
<dbReference type="AlphaFoldDB" id="A0A1B3SL71"/>
<dbReference type="KEGG" id="shj:SHELI_v1c07260"/>
<keyword evidence="2" id="KW-1185">Reference proteome</keyword>
<proteinExistence type="predicted"/>
<accession>A0A1B3SL71</accession>
<name>A0A1B3SL71_9MOLU</name>
<dbReference type="EMBL" id="CP017015">
    <property type="protein sequence ID" value="AOG60675.1"/>
    <property type="molecule type" value="Genomic_DNA"/>
</dbReference>
<dbReference type="Proteomes" id="UP000094378">
    <property type="component" value="Chromosome"/>
</dbReference>
<gene>
    <name evidence="1" type="ORF">SHELI_v1c07260</name>
</gene>
<protein>
    <submittedName>
        <fullName evidence="1">Uncharacterized protein</fullName>
    </submittedName>
</protein>
<dbReference type="OrthoDB" id="389767at2"/>
<organism evidence="1 2">
    <name type="scientific">Spiroplasma helicoides</name>
    <dbReference type="NCBI Taxonomy" id="216938"/>
    <lineage>
        <taxon>Bacteria</taxon>
        <taxon>Bacillati</taxon>
        <taxon>Mycoplasmatota</taxon>
        <taxon>Mollicutes</taxon>
        <taxon>Entomoplasmatales</taxon>
        <taxon>Spiroplasmataceae</taxon>
        <taxon>Spiroplasma</taxon>
    </lineage>
</organism>
<dbReference type="STRING" id="216938.SHELI_v1c07260"/>
<reference evidence="1 2" key="1">
    <citation type="submission" date="2016-08" db="EMBL/GenBank/DDBJ databases">
        <title>Complete genome sequence of Spiroplasma helicoides TABS-2 (DSM 22551).</title>
        <authorList>
            <person name="Shen W.-Y."/>
            <person name="Lo W.-S."/>
            <person name="Lai Y.-C."/>
            <person name="Kuo C.-H."/>
        </authorList>
    </citation>
    <scope>NUCLEOTIDE SEQUENCE [LARGE SCALE GENOMIC DNA]</scope>
    <source>
        <strain evidence="1 2">TABS-2</strain>
    </source>
</reference>
<evidence type="ECO:0000313" key="2">
    <source>
        <dbReference type="Proteomes" id="UP000094378"/>
    </source>
</evidence>
<evidence type="ECO:0000313" key="1">
    <source>
        <dbReference type="EMBL" id="AOG60675.1"/>
    </source>
</evidence>